<feature type="compositionally biased region" description="Polar residues" evidence="2">
    <location>
        <begin position="588"/>
        <end position="598"/>
    </location>
</feature>
<proteinExistence type="predicted"/>
<keyword evidence="1" id="KW-0175">Coiled coil</keyword>
<feature type="compositionally biased region" description="Acidic residues" evidence="2">
    <location>
        <begin position="600"/>
        <end position="612"/>
    </location>
</feature>
<keyword evidence="4" id="KW-1185">Reference proteome</keyword>
<dbReference type="Proteomes" id="UP000235786">
    <property type="component" value="Unassembled WGS sequence"/>
</dbReference>
<name>A0A2J6R5C1_HYAVF</name>
<feature type="region of interest" description="Disordered" evidence="2">
    <location>
        <begin position="549"/>
        <end position="625"/>
    </location>
</feature>
<accession>A0A2J6R5C1</accession>
<dbReference type="AlphaFoldDB" id="A0A2J6R5C1"/>
<feature type="coiled-coil region" evidence="1">
    <location>
        <begin position="259"/>
        <end position="293"/>
    </location>
</feature>
<evidence type="ECO:0000256" key="2">
    <source>
        <dbReference type="SAM" id="MobiDB-lite"/>
    </source>
</evidence>
<dbReference type="OrthoDB" id="4179303at2759"/>
<protein>
    <submittedName>
        <fullName evidence="3">Uncharacterized protein</fullName>
    </submittedName>
</protein>
<feature type="compositionally biased region" description="Acidic residues" evidence="2">
    <location>
        <begin position="554"/>
        <end position="587"/>
    </location>
</feature>
<evidence type="ECO:0000256" key="1">
    <source>
        <dbReference type="SAM" id="Coils"/>
    </source>
</evidence>
<sequence>MARAMKALRNRQILERILLQLVGDDKGITIINAGASEAPRRISVSQPSDSLRNILNFAVVVNTYLVKEFIDFNVINDYRDEKVDAKNKNHNKRLGEWYRAYNNEHRPITRLPKELLDHVLDCLIIKPANLLDIHKRASLSVESFSSTAASLPQDAIQIRQFRLVCHRFAGVGLGRLLLRVRIRFSSDGFNTLREISGNESFRGSVQQFSYMIPRFYPSDVSSLVRKLDEARAIADDSKRKLALRIQGRRGPVDRQQPTAQELRTALRRGEADAEQLTIALRKAQQQREIIEQKVDVKTLVYALTRFSRLQQLRLMKVVDADDKWDKYLRAHADVATELRPFEWKWAYEHAATTLAFAIQQSQSNIKRFSSRFMDPQTPILVTQGLKRTISSIVERVFVLEFEFRQTDVAVTLEQKMSQLSGLFHVVFNAAVDSLRVLHIGFTRPVSIPLRDIFHDVHLKRLEHIGLHMWQMDGDELLDLLKRHKTTLRSLRLRHVLLRRNPQSGCDWRQVLRFIRLEIRPTGYVSLRGIDYEDDVDAANGMHFVNIPAQNNTISDEDSDIDELSDDAWSESTAELEEEREEEEEEEGSVTSASNTIVGEQNEDDQDELDESTDESHESHDELDDNELARTFRNISVAESTPHLCECANGFGWDDLIDDGRVVTKHQWQKWQQWVVKYCKLHDPDLPQEP</sequence>
<evidence type="ECO:0000313" key="4">
    <source>
        <dbReference type="Proteomes" id="UP000235786"/>
    </source>
</evidence>
<evidence type="ECO:0000313" key="3">
    <source>
        <dbReference type="EMBL" id="PMD33726.1"/>
    </source>
</evidence>
<gene>
    <name evidence="3" type="ORF">L207DRAFT_517769</name>
</gene>
<dbReference type="EMBL" id="KZ613955">
    <property type="protein sequence ID" value="PMD33726.1"/>
    <property type="molecule type" value="Genomic_DNA"/>
</dbReference>
<reference evidence="3 4" key="1">
    <citation type="submission" date="2016-04" db="EMBL/GenBank/DDBJ databases">
        <title>A degradative enzymes factory behind the ericoid mycorrhizal symbiosis.</title>
        <authorList>
            <consortium name="DOE Joint Genome Institute"/>
            <person name="Martino E."/>
            <person name="Morin E."/>
            <person name="Grelet G."/>
            <person name="Kuo A."/>
            <person name="Kohler A."/>
            <person name="Daghino S."/>
            <person name="Barry K."/>
            <person name="Choi C."/>
            <person name="Cichocki N."/>
            <person name="Clum A."/>
            <person name="Copeland A."/>
            <person name="Hainaut M."/>
            <person name="Haridas S."/>
            <person name="Labutti K."/>
            <person name="Lindquist E."/>
            <person name="Lipzen A."/>
            <person name="Khouja H.-R."/>
            <person name="Murat C."/>
            <person name="Ohm R."/>
            <person name="Olson A."/>
            <person name="Spatafora J."/>
            <person name="Veneault-Fourrey C."/>
            <person name="Henrissat B."/>
            <person name="Grigoriev I."/>
            <person name="Martin F."/>
            <person name="Perotto S."/>
        </authorList>
    </citation>
    <scope>NUCLEOTIDE SEQUENCE [LARGE SCALE GENOMIC DNA]</scope>
    <source>
        <strain evidence="3 4">F</strain>
    </source>
</reference>
<dbReference type="STRING" id="1149755.A0A2J6R5C1"/>
<organism evidence="3 4">
    <name type="scientific">Hyaloscypha variabilis (strain UAMH 11265 / GT02V1 / F)</name>
    <name type="common">Meliniomyces variabilis</name>
    <dbReference type="NCBI Taxonomy" id="1149755"/>
    <lineage>
        <taxon>Eukaryota</taxon>
        <taxon>Fungi</taxon>
        <taxon>Dikarya</taxon>
        <taxon>Ascomycota</taxon>
        <taxon>Pezizomycotina</taxon>
        <taxon>Leotiomycetes</taxon>
        <taxon>Helotiales</taxon>
        <taxon>Hyaloscyphaceae</taxon>
        <taxon>Hyaloscypha</taxon>
        <taxon>Hyaloscypha variabilis</taxon>
    </lineage>
</organism>